<feature type="repeat" description="TPR" evidence="4">
    <location>
        <begin position="599"/>
        <end position="632"/>
    </location>
</feature>
<organism evidence="6 7">
    <name type="scientific">Roseovarius faecimaris</name>
    <dbReference type="NCBI Taxonomy" id="2494550"/>
    <lineage>
        <taxon>Bacteria</taxon>
        <taxon>Pseudomonadati</taxon>
        <taxon>Pseudomonadota</taxon>
        <taxon>Alphaproteobacteria</taxon>
        <taxon>Rhodobacterales</taxon>
        <taxon>Roseobacteraceae</taxon>
        <taxon>Roseovarius</taxon>
    </lineage>
</organism>
<dbReference type="InterPro" id="IPR000792">
    <property type="entry name" value="Tscrpt_reg_LuxR_C"/>
</dbReference>
<evidence type="ECO:0000256" key="2">
    <source>
        <dbReference type="ARBA" id="ARBA00023125"/>
    </source>
</evidence>
<dbReference type="Proteomes" id="UP000428330">
    <property type="component" value="Chromosome"/>
</dbReference>
<evidence type="ECO:0000313" key="6">
    <source>
        <dbReference type="EMBL" id="QGX99064.1"/>
    </source>
</evidence>
<dbReference type="CDD" id="cd06170">
    <property type="entry name" value="LuxR_C_like"/>
    <property type="match status" value="1"/>
</dbReference>
<dbReference type="EMBL" id="CP034348">
    <property type="protein sequence ID" value="QGX99064.1"/>
    <property type="molecule type" value="Genomic_DNA"/>
</dbReference>
<name>A0A6I6ISE9_9RHOB</name>
<dbReference type="PANTHER" id="PTHR44688">
    <property type="entry name" value="DNA-BINDING TRANSCRIPTIONAL ACTIVATOR DEVR_DOSR"/>
    <property type="match status" value="1"/>
</dbReference>
<dbReference type="KEGG" id="rom:EI983_12620"/>
<dbReference type="SUPFAM" id="SSF55781">
    <property type="entry name" value="GAF domain-like"/>
    <property type="match status" value="1"/>
</dbReference>
<dbReference type="PROSITE" id="PS50005">
    <property type="entry name" value="TPR"/>
    <property type="match status" value="1"/>
</dbReference>
<evidence type="ECO:0000259" key="5">
    <source>
        <dbReference type="PROSITE" id="PS50043"/>
    </source>
</evidence>
<dbReference type="Pfam" id="PF14559">
    <property type="entry name" value="TPR_19"/>
    <property type="match status" value="1"/>
</dbReference>
<dbReference type="Gene3D" id="1.10.10.10">
    <property type="entry name" value="Winged helix-like DNA-binding domain superfamily/Winged helix DNA-binding domain"/>
    <property type="match status" value="1"/>
</dbReference>
<accession>A0A6I6ISE9</accession>
<dbReference type="GO" id="GO:0006355">
    <property type="term" value="P:regulation of DNA-templated transcription"/>
    <property type="evidence" value="ECO:0007669"/>
    <property type="project" value="InterPro"/>
</dbReference>
<evidence type="ECO:0000313" key="7">
    <source>
        <dbReference type="Proteomes" id="UP000428330"/>
    </source>
</evidence>
<keyword evidence="1" id="KW-0805">Transcription regulation</keyword>
<dbReference type="Gene3D" id="1.25.40.10">
    <property type="entry name" value="Tetratricopeptide repeat domain"/>
    <property type="match status" value="1"/>
</dbReference>
<dbReference type="SMART" id="SM00421">
    <property type="entry name" value="HTH_LUXR"/>
    <property type="match status" value="1"/>
</dbReference>
<dbReference type="PRINTS" id="PR00038">
    <property type="entry name" value="HTHLUXR"/>
</dbReference>
<dbReference type="OrthoDB" id="54411at2"/>
<dbReference type="SUPFAM" id="SSF46894">
    <property type="entry name" value="C-terminal effector domain of the bipartite response regulators"/>
    <property type="match status" value="1"/>
</dbReference>
<dbReference type="SUPFAM" id="SSF48452">
    <property type="entry name" value="TPR-like"/>
    <property type="match status" value="1"/>
</dbReference>
<keyword evidence="3" id="KW-0804">Transcription</keyword>
<reference evidence="7" key="1">
    <citation type="submission" date="2018-12" db="EMBL/GenBank/DDBJ databases">
        <title>Complete genome sequence of Roseovarius sp. MME-070.</title>
        <authorList>
            <person name="Nam Y.-D."/>
            <person name="Kang J."/>
            <person name="Chung W.-H."/>
            <person name="Park Y.S."/>
        </authorList>
    </citation>
    <scope>NUCLEOTIDE SEQUENCE [LARGE SCALE GENOMIC DNA]</scope>
    <source>
        <strain evidence="7">MME-070</strain>
    </source>
</reference>
<dbReference type="SUPFAM" id="SSF52964">
    <property type="entry name" value="TolB, N-terminal domain"/>
    <property type="match status" value="1"/>
</dbReference>
<keyword evidence="7" id="KW-1185">Reference proteome</keyword>
<dbReference type="InterPro" id="IPR003018">
    <property type="entry name" value="GAF"/>
</dbReference>
<evidence type="ECO:0000256" key="1">
    <source>
        <dbReference type="ARBA" id="ARBA00023015"/>
    </source>
</evidence>
<dbReference type="AlphaFoldDB" id="A0A6I6ISE9"/>
<dbReference type="InterPro" id="IPR011990">
    <property type="entry name" value="TPR-like_helical_dom_sf"/>
</dbReference>
<evidence type="ECO:0000256" key="4">
    <source>
        <dbReference type="PROSITE-ProRule" id="PRU00339"/>
    </source>
</evidence>
<dbReference type="Pfam" id="PF00196">
    <property type="entry name" value="GerE"/>
    <property type="match status" value="1"/>
</dbReference>
<dbReference type="InterPro" id="IPR016032">
    <property type="entry name" value="Sig_transdc_resp-reg_C-effctor"/>
</dbReference>
<proteinExistence type="predicted"/>
<dbReference type="RefSeq" id="WP_157707745.1">
    <property type="nucleotide sequence ID" value="NZ_CP034348.1"/>
</dbReference>
<evidence type="ECO:0000256" key="3">
    <source>
        <dbReference type="ARBA" id="ARBA00023163"/>
    </source>
</evidence>
<dbReference type="InterPro" id="IPR036388">
    <property type="entry name" value="WH-like_DNA-bd_sf"/>
</dbReference>
<sequence>MPRRKQWLFRWSSLKSLLIFALVGPVIFAETSGPGYRSDAASDVVECGITTARIALREGGAERQMSEQLSDRELEVAAAYVDGQTYKEIARHLKIAPSTVRTHLRTVYRKLGVTSRMELLSALSPTGDSASTSRDDADLIAELSLELDEAMRRERVLARVLRIISQQGHDLPSVIAAVLDHTLELCEAEFGILFEYCGGLRFRAQQSRNIPERFAAWLTDQGAFSVDADTGLGRVATRLSTVNIADVRAEDIYQSGAPLRIATADLGKARSFVAIPMMSGTRLLGVFTIYRTRVHPFQDRSLELAQLFADQAAIAIENARLKATLDHSDIPPEPAAASVPPLLAVLPFRAADETDEDAHRLGRQVAAGLSMELASHPLFRVINQTSSFSPRLKDQSVLQCAEYLGARFVASGSVRSLGAGRYRMSLDLHEAGRPAAIYQDILTYDNTGTSGLLESLILRLCAAIGTRTERSFLAAAKARGDRSPHALDQFLLGLEHHHAHHEAGYFKARQHFQNAVTLDPGFARAEAALAITYVREWFWNSDTTELLDIAETHARKALSLDAEDAWSLTASGVVALYKRCHSEANTSFDLALGRAPYDAYVVSRAGLGRFYNGDFEDAVSLFQRAVTLDPLHADRQLGMLGHAYLHLGRYDEALTALKAVQEPLQWELAWTAACQALAGDNGHEQTTRSYRKQFGQSAQSYRVQTRPFKNEADMRRLDAAMRKAGLH</sequence>
<dbReference type="InterPro" id="IPR019734">
    <property type="entry name" value="TPR_rpt"/>
</dbReference>
<keyword evidence="2" id="KW-0238">DNA-binding</keyword>
<dbReference type="PANTHER" id="PTHR44688:SF16">
    <property type="entry name" value="DNA-BINDING TRANSCRIPTIONAL ACTIVATOR DEVR_DOSR"/>
    <property type="match status" value="1"/>
</dbReference>
<dbReference type="Pfam" id="PF01590">
    <property type="entry name" value="GAF"/>
    <property type="match status" value="1"/>
</dbReference>
<keyword evidence="4" id="KW-0802">TPR repeat</keyword>
<dbReference type="Gene3D" id="3.30.450.40">
    <property type="match status" value="1"/>
</dbReference>
<dbReference type="InterPro" id="IPR029016">
    <property type="entry name" value="GAF-like_dom_sf"/>
</dbReference>
<gene>
    <name evidence="6" type="ORF">EI983_12620</name>
</gene>
<dbReference type="SMART" id="SM00065">
    <property type="entry name" value="GAF"/>
    <property type="match status" value="1"/>
</dbReference>
<dbReference type="PROSITE" id="PS50043">
    <property type="entry name" value="HTH_LUXR_2"/>
    <property type="match status" value="1"/>
</dbReference>
<dbReference type="GO" id="GO:0003677">
    <property type="term" value="F:DNA binding"/>
    <property type="evidence" value="ECO:0007669"/>
    <property type="project" value="UniProtKB-KW"/>
</dbReference>
<feature type="domain" description="HTH luxR-type" evidence="5">
    <location>
        <begin position="62"/>
        <end position="127"/>
    </location>
</feature>
<protein>
    <submittedName>
        <fullName evidence="6">GAF domain-containing protein</fullName>
    </submittedName>
</protein>